<name>A0ABW2L282_9PROT</name>
<dbReference type="InterPro" id="IPR050807">
    <property type="entry name" value="TransReg_Diox_bact_type"/>
</dbReference>
<dbReference type="InterPro" id="IPR001387">
    <property type="entry name" value="Cro/C1-type_HTH"/>
</dbReference>
<dbReference type="RefSeq" id="WP_377360804.1">
    <property type="nucleotide sequence ID" value="NZ_JBHTCM010000028.1"/>
</dbReference>
<proteinExistence type="predicted"/>
<protein>
    <submittedName>
        <fullName evidence="3">Helix-turn-helix domain-containing protein</fullName>
    </submittedName>
</protein>
<dbReference type="PANTHER" id="PTHR46797">
    <property type="entry name" value="HTH-TYPE TRANSCRIPTIONAL REGULATOR"/>
    <property type="match status" value="1"/>
</dbReference>
<comment type="caution">
    <text evidence="3">The sequence shown here is derived from an EMBL/GenBank/DDBJ whole genome shotgun (WGS) entry which is preliminary data.</text>
</comment>
<feature type="domain" description="HTH cro/C1-type" evidence="2">
    <location>
        <begin position="13"/>
        <end position="67"/>
    </location>
</feature>
<organism evidence="3 4">
    <name type="scientific">Rhodocista pekingensis</name>
    <dbReference type="NCBI Taxonomy" id="201185"/>
    <lineage>
        <taxon>Bacteria</taxon>
        <taxon>Pseudomonadati</taxon>
        <taxon>Pseudomonadota</taxon>
        <taxon>Alphaproteobacteria</taxon>
        <taxon>Rhodospirillales</taxon>
        <taxon>Azospirillaceae</taxon>
        <taxon>Rhodocista</taxon>
    </lineage>
</organism>
<evidence type="ECO:0000313" key="3">
    <source>
        <dbReference type="EMBL" id="MFC7335271.1"/>
    </source>
</evidence>
<evidence type="ECO:0000313" key="4">
    <source>
        <dbReference type="Proteomes" id="UP001596456"/>
    </source>
</evidence>
<dbReference type="SUPFAM" id="SSF47413">
    <property type="entry name" value="lambda repressor-like DNA-binding domains"/>
    <property type="match status" value="1"/>
</dbReference>
<keyword evidence="4" id="KW-1185">Reference proteome</keyword>
<dbReference type="InterPro" id="IPR010982">
    <property type="entry name" value="Lambda_DNA-bd_dom_sf"/>
</dbReference>
<dbReference type="PROSITE" id="PS50943">
    <property type="entry name" value="HTH_CROC1"/>
    <property type="match status" value="1"/>
</dbReference>
<sequence>MPPDVPVRDSSRLRSLRTARGMSLSALAAKVGLSKGELSKLETGVRPLRPDHVAKLARAFEIPPADLIGEASALRVMVAPEPAATLPLYDGRDLARVGNAAEPIGRVDAPAQLRSVPDAYAITINDLSNAPALMPGVVLHVHPGRAPALGDLVVNRVSWSPLAFYLRQDDDGRFYGLTLSRRRVELSLEEVERLHKVAGIWFVG</sequence>
<dbReference type="Pfam" id="PF01381">
    <property type="entry name" value="HTH_3"/>
    <property type="match status" value="1"/>
</dbReference>
<reference evidence="4" key="1">
    <citation type="journal article" date="2019" name="Int. J. Syst. Evol. Microbiol.">
        <title>The Global Catalogue of Microorganisms (GCM) 10K type strain sequencing project: providing services to taxonomists for standard genome sequencing and annotation.</title>
        <authorList>
            <consortium name="The Broad Institute Genomics Platform"/>
            <consortium name="The Broad Institute Genome Sequencing Center for Infectious Disease"/>
            <person name="Wu L."/>
            <person name="Ma J."/>
        </authorList>
    </citation>
    <scope>NUCLEOTIDE SEQUENCE [LARGE SCALE GENOMIC DNA]</scope>
    <source>
        <strain evidence="4">CGMCC 1.16275</strain>
    </source>
</reference>
<evidence type="ECO:0000256" key="1">
    <source>
        <dbReference type="ARBA" id="ARBA00023125"/>
    </source>
</evidence>
<dbReference type="Proteomes" id="UP001596456">
    <property type="component" value="Unassembled WGS sequence"/>
</dbReference>
<accession>A0ABW2L282</accession>
<dbReference type="PANTHER" id="PTHR46797:SF1">
    <property type="entry name" value="METHYLPHOSPHONATE SYNTHASE"/>
    <property type="match status" value="1"/>
</dbReference>
<dbReference type="CDD" id="cd00093">
    <property type="entry name" value="HTH_XRE"/>
    <property type="match status" value="1"/>
</dbReference>
<dbReference type="EMBL" id="JBHTCM010000028">
    <property type="protein sequence ID" value="MFC7335271.1"/>
    <property type="molecule type" value="Genomic_DNA"/>
</dbReference>
<dbReference type="Gene3D" id="1.10.260.40">
    <property type="entry name" value="lambda repressor-like DNA-binding domains"/>
    <property type="match status" value="1"/>
</dbReference>
<gene>
    <name evidence="3" type="ORF">ACFQPS_19040</name>
</gene>
<evidence type="ECO:0000259" key="2">
    <source>
        <dbReference type="PROSITE" id="PS50943"/>
    </source>
</evidence>
<dbReference type="SMART" id="SM00530">
    <property type="entry name" value="HTH_XRE"/>
    <property type="match status" value="1"/>
</dbReference>
<keyword evidence="1" id="KW-0238">DNA-binding</keyword>